<evidence type="ECO:0000313" key="1">
    <source>
        <dbReference type="EMBL" id="RCI10374.1"/>
    </source>
</evidence>
<organism evidence="1 2">
    <name type="scientific">Ophiocordyceps polyrhachis-furcata BCC 54312</name>
    <dbReference type="NCBI Taxonomy" id="1330021"/>
    <lineage>
        <taxon>Eukaryota</taxon>
        <taxon>Fungi</taxon>
        <taxon>Dikarya</taxon>
        <taxon>Ascomycota</taxon>
        <taxon>Pezizomycotina</taxon>
        <taxon>Sordariomycetes</taxon>
        <taxon>Hypocreomycetidae</taxon>
        <taxon>Hypocreales</taxon>
        <taxon>Ophiocordycipitaceae</taxon>
        <taxon>Ophiocordyceps</taxon>
    </lineage>
</organism>
<dbReference type="AlphaFoldDB" id="A0A367L7H5"/>
<dbReference type="Proteomes" id="UP000253664">
    <property type="component" value="Unassembled WGS sequence"/>
</dbReference>
<reference evidence="1 2" key="1">
    <citation type="journal article" date="2015" name="BMC Genomics">
        <title>Insights from the genome of Ophiocordyceps polyrhachis-furcata to pathogenicity and host specificity in insect fungi.</title>
        <authorList>
            <person name="Wichadakul D."/>
            <person name="Kobmoo N."/>
            <person name="Ingsriswang S."/>
            <person name="Tangphatsornruang S."/>
            <person name="Chantasingh D."/>
            <person name="Luangsa-ard J.J."/>
            <person name="Eurwilaichitr L."/>
        </authorList>
    </citation>
    <scope>NUCLEOTIDE SEQUENCE [LARGE SCALE GENOMIC DNA]</scope>
    <source>
        <strain evidence="1 2">BCC 54312</strain>
    </source>
</reference>
<gene>
    <name evidence="1" type="ORF">L249_4257</name>
</gene>
<dbReference type="EMBL" id="LKCN02000012">
    <property type="protein sequence ID" value="RCI10374.1"/>
    <property type="molecule type" value="Genomic_DNA"/>
</dbReference>
<feature type="non-terminal residue" evidence="1">
    <location>
        <position position="274"/>
    </location>
</feature>
<evidence type="ECO:0000313" key="2">
    <source>
        <dbReference type="Proteomes" id="UP000253664"/>
    </source>
</evidence>
<proteinExistence type="predicted"/>
<protein>
    <submittedName>
        <fullName evidence="1">Uncharacterized protein</fullName>
    </submittedName>
</protein>
<sequence length="274" mass="31364">MKILTEDRLWKIAKKALIKYYSALDSAQKDTLDERLRNYNAKCPETYEQGYKEAVKFFPEEKRPTSPERIYKKSFNKANKKTIAPNLVLTKVDDLIKQLSSLSINIANIQDKLYSLTNRERNRYALGFYSRLIVTAGVQGQDVEASSDAEDRDIAINIISNNLLDPSPGDRCVQPYNFVNAYELKRPRYKGILTLIDKKAPRKRLSSRQLTFVVDLTLNFGRIRVNYEAFTDKIQVRVGSLKSPIMLALLDTSAETNILTASAARDLNLEYRPI</sequence>
<name>A0A367L7H5_9HYPO</name>
<comment type="caution">
    <text evidence="1">The sequence shown here is derived from an EMBL/GenBank/DDBJ whole genome shotgun (WGS) entry which is preliminary data.</text>
</comment>
<keyword evidence="2" id="KW-1185">Reference proteome</keyword>
<accession>A0A367L7H5</accession>